<reference evidence="2 3" key="1">
    <citation type="submission" date="2016-11" db="EMBL/GenBank/DDBJ databases">
        <authorList>
            <person name="Jaros S."/>
            <person name="Januszkiewicz K."/>
            <person name="Wedrychowicz H."/>
        </authorList>
    </citation>
    <scope>NUCLEOTIDE SEQUENCE [LARGE SCALE GENOMIC DNA]</scope>
    <source>
        <strain evidence="2 3">DSM 12906</strain>
    </source>
</reference>
<evidence type="ECO:0000313" key="3">
    <source>
        <dbReference type="Proteomes" id="UP000184512"/>
    </source>
</evidence>
<gene>
    <name evidence="2" type="ORF">SAMN02745244_02826</name>
</gene>
<dbReference type="STRING" id="1123357.SAMN02745244_02826"/>
<dbReference type="Pfam" id="PF07811">
    <property type="entry name" value="TadE"/>
    <property type="match status" value="1"/>
</dbReference>
<accession>A0A1M6KI98</accession>
<dbReference type="AlphaFoldDB" id="A0A1M6KI98"/>
<name>A0A1M6KI98_9ACTN</name>
<evidence type="ECO:0000259" key="1">
    <source>
        <dbReference type="Pfam" id="PF07811"/>
    </source>
</evidence>
<feature type="domain" description="TadE-like" evidence="1">
    <location>
        <begin position="10"/>
        <end position="51"/>
    </location>
</feature>
<organism evidence="2 3">
    <name type="scientific">Tessaracoccus bendigoensis DSM 12906</name>
    <dbReference type="NCBI Taxonomy" id="1123357"/>
    <lineage>
        <taxon>Bacteria</taxon>
        <taxon>Bacillati</taxon>
        <taxon>Actinomycetota</taxon>
        <taxon>Actinomycetes</taxon>
        <taxon>Propionibacteriales</taxon>
        <taxon>Propionibacteriaceae</taxon>
        <taxon>Tessaracoccus</taxon>
    </lineage>
</organism>
<dbReference type="EMBL" id="FQZG01000060">
    <property type="protein sequence ID" value="SHJ58673.1"/>
    <property type="molecule type" value="Genomic_DNA"/>
</dbReference>
<sequence length="141" mass="14159">MTRRDERGLAASVEAAVVLPALVLFVGLLLTFARIALADQSVGSAAAAGARAASLERTPGAGQDAAASAVAAALAQHGLRCAHTDVTVDTAGLSRPLGQLASVRVSVTCQVSLADVSLPLIPGQVTVEAARTSPIDPLRGR</sequence>
<evidence type="ECO:0000313" key="2">
    <source>
        <dbReference type="EMBL" id="SHJ58673.1"/>
    </source>
</evidence>
<dbReference type="RefSeq" id="WP_073189426.1">
    <property type="nucleotide sequence ID" value="NZ_FQZG01000060.1"/>
</dbReference>
<keyword evidence="3" id="KW-1185">Reference proteome</keyword>
<proteinExistence type="predicted"/>
<dbReference type="OrthoDB" id="3732757at2"/>
<protein>
    <submittedName>
        <fullName evidence="2">TadE-like protein</fullName>
    </submittedName>
</protein>
<dbReference type="Proteomes" id="UP000184512">
    <property type="component" value="Unassembled WGS sequence"/>
</dbReference>
<dbReference type="InterPro" id="IPR012495">
    <property type="entry name" value="TadE-like_dom"/>
</dbReference>